<feature type="domain" description="Tf2-1-like SH3-like" evidence="2">
    <location>
        <begin position="148"/>
        <end position="212"/>
    </location>
</feature>
<evidence type="ECO:0000259" key="2">
    <source>
        <dbReference type="Pfam" id="PF24626"/>
    </source>
</evidence>
<dbReference type="PANTHER" id="PTHR46148">
    <property type="entry name" value="CHROMO DOMAIN-CONTAINING PROTEIN"/>
    <property type="match status" value="1"/>
</dbReference>
<evidence type="ECO:0000313" key="3">
    <source>
        <dbReference type="EMBL" id="WMV13798.1"/>
    </source>
</evidence>
<proteinExistence type="predicted"/>
<reference evidence="3" key="1">
    <citation type="submission" date="2023-08" db="EMBL/GenBank/DDBJ databases">
        <title>A de novo genome assembly of Solanum verrucosum Schlechtendal, a Mexican diploid species geographically isolated from the other diploid A-genome species in potato relatives.</title>
        <authorList>
            <person name="Hosaka K."/>
        </authorList>
    </citation>
    <scope>NUCLEOTIDE SEQUENCE</scope>
    <source>
        <tissue evidence="3">Young leaves</tissue>
    </source>
</reference>
<feature type="domain" description="Integrase zinc-binding" evidence="1">
    <location>
        <begin position="60"/>
        <end position="114"/>
    </location>
</feature>
<dbReference type="InterPro" id="IPR056924">
    <property type="entry name" value="SH3_Tf2-1"/>
</dbReference>
<dbReference type="AlphaFoldDB" id="A0AAF0PZA7"/>
<dbReference type="EMBL" id="CP133613">
    <property type="protein sequence ID" value="WMV13798.1"/>
    <property type="molecule type" value="Genomic_DNA"/>
</dbReference>
<accession>A0AAF0PZA7</accession>
<evidence type="ECO:0008006" key="5">
    <source>
        <dbReference type="Google" id="ProtNLM"/>
    </source>
</evidence>
<organism evidence="3 4">
    <name type="scientific">Solanum verrucosum</name>
    <dbReference type="NCBI Taxonomy" id="315347"/>
    <lineage>
        <taxon>Eukaryota</taxon>
        <taxon>Viridiplantae</taxon>
        <taxon>Streptophyta</taxon>
        <taxon>Embryophyta</taxon>
        <taxon>Tracheophyta</taxon>
        <taxon>Spermatophyta</taxon>
        <taxon>Magnoliopsida</taxon>
        <taxon>eudicotyledons</taxon>
        <taxon>Gunneridae</taxon>
        <taxon>Pentapetalae</taxon>
        <taxon>asterids</taxon>
        <taxon>lamiids</taxon>
        <taxon>Solanales</taxon>
        <taxon>Solanaceae</taxon>
        <taxon>Solanoideae</taxon>
        <taxon>Solaneae</taxon>
        <taxon>Solanum</taxon>
    </lineage>
</organism>
<dbReference type="Pfam" id="PF24626">
    <property type="entry name" value="SH3_Tf2-1"/>
    <property type="match status" value="1"/>
</dbReference>
<dbReference type="Gene3D" id="1.10.340.70">
    <property type="match status" value="1"/>
</dbReference>
<dbReference type="PANTHER" id="PTHR46148:SF60">
    <property type="entry name" value="CHROMO DOMAIN-CONTAINING PROTEIN"/>
    <property type="match status" value="1"/>
</dbReference>
<keyword evidence="4" id="KW-1185">Reference proteome</keyword>
<sequence>MVHIGSESSFVADVKANQGLDPTLVEFKRVVLKKSIKSFSQGEYSVLRYQGRLCVPNVDDLREQILTEAHSSQYSIRSGATKMYFDLWEVYWWSGMIKDIAKFMAKCPNCQQVKIEHQKSGERLKTAQSQQKSYVDVRRRDLEFDVNNKVYLKISPMKDVMRFGKKWKLSPRYVAPYQIFRRISKVAYELNLPNEVALVYPVFHVFLLKKCVGDLTSLVTSEGLGVKENLSYEEVLVEILEVKKLRNKEIASVKVL</sequence>
<evidence type="ECO:0000259" key="1">
    <source>
        <dbReference type="Pfam" id="PF17921"/>
    </source>
</evidence>
<name>A0AAF0PZA7_SOLVR</name>
<dbReference type="Proteomes" id="UP001234989">
    <property type="component" value="Chromosome 2"/>
</dbReference>
<protein>
    <recommendedName>
        <fullName evidence="5">Integrase zinc-binding domain-containing protein</fullName>
    </recommendedName>
</protein>
<dbReference type="Pfam" id="PF17921">
    <property type="entry name" value="Integrase_H2C2"/>
    <property type="match status" value="1"/>
</dbReference>
<gene>
    <name evidence="3" type="ORF">MTR67_007183</name>
</gene>
<dbReference type="InterPro" id="IPR041588">
    <property type="entry name" value="Integrase_H2C2"/>
</dbReference>
<evidence type="ECO:0000313" key="4">
    <source>
        <dbReference type="Proteomes" id="UP001234989"/>
    </source>
</evidence>